<evidence type="ECO:0000313" key="1">
    <source>
        <dbReference type="EMBL" id="PIP61185.1"/>
    </source>
</evidence>
<accession>A0A2H0BU15</accession>
<organism evidence="1 2">
    <name type="scientific">Candidatus Roizmanbacteria bacterium CG22_combo_CG10-13_8_21_14_all_38_20</name>
    <dbReference type="NCBI Taxonomy" id="1974862"/>
    <lineage>
        <taxon>Bacteria</taxon>
        <taxon>Candidatus Roizmaniibacteriota</taxon>
    </lineage>
</organism>
<name>A0A2H0BU15_9BACT</name>
<comment type="caution">
    <text evidence="1">The sequence shown here is derived from an EMBL/GenBank/DDBJ whole genome shotgun (WGS) entry which is preliminary data.</text>
</comment>
<sequence length="130" mass="14345">MHEHDEVKNGKVVGTGQTYSLNSEQVAQMITEGTAQVRSYARVELPDAFKSHASLIKWTADGQPDAQTSAVSLQMDRWRYGDDRANVTFSMGLTDRGGSQNMQEVSPFQGCDVEPHPLNDGVTFVNVELQ</sequence>
<dbReference type="AlphaFoldDB" id="A0A2H0BU15"/>
<dbReference type="EMBL" id="PCTA01000033">
    <property type="protein sequence ID" value="PIP61185.1"/>
    <property type="molecule type" value="Genomic_DNA"/>
</dbReference>
<reference evidence="1 2" key="1">
    <citation type="submission" date="2017-09" db="EMBL/GenBank/DDBJ databases">
        <title>Depth-based differentiation of microbial function through sediment-hosted aquifers and enrichment of novel symbionts in the deep terrestrial subsurface.</title>
        <authorList>
            <person name="Probst A.J."/>
            <person name="Ladd B."/>
            <person name="Jarett J.K."/>
            <person name="Geller-Mcgrath D.E."/>
            <person name="Sieber C.M."/>
            <person name="Emerson J.B."/>
            <person name="Anantharaman K."/>
            <person name="Thomas B.C."/>
            <person name="Malmstrom R."/>
            <person name="Stieglmeier M."/>
            <person name="Klingl A."/>
            <person name="Woyke T."/>
            <person name="Ryan C.M."/>
            <person name="Banfield J.F."/>
        </authorList>
    </citation>
    <scope>NUCLEOTIDE SEQUENCE [LARGE SCALE GENOMIC DNA]</scope>
    <source>
        <strain evidence="1">CG22_combo_CG10-13_8_21_14_all_38_20</strain>
    </source>
</reference>
<gene>
    <name evidence="1" type="ORF">COW99_05320</name>
</gene>
<evidence type="ECO:0000313" key="2">
    <source>
        <dbReference type="Proteomes" id="UP000231246"/>
    </source>
</evidence>
<proteinExistence type="predicted"/>
<protein>
    <submittedName>
        <fullName evidence="1">Uncharacterized protein</fullName>
    </submittedName>
</protein>
<dbReference type="Proteomes" id="UP000231246">
    <property type="component" value="Unassembled WGS sequence"/>
</dbReference>